<keyword evidence="7" id="KW-0560">Oxidoreductase</keyword>
<keyword evidence="10" id="KW-0376">Hydrogen peroxide</keyword>
<dbReference type="Gene3D" id="1.10.420.10">
    <property type="entry name" value="Peroxidase, domain 2"/>
    <property type="match status" value="1"/>
</dbReference>
<dbReference type="AlphaFoldDB" id="A0A8J5HHY1"/>
<evidence type="ECO:0000256" key="8">
    <source>
        <dbReference type="ARBA" id="ARBA00023004"/>
    </source>
</evidence>
<reference evidence="14 15" key="1">
    <citation type="submission" date="2020-08" db="EMBL/GenBank/DDBJ databases">
        <title>Plant Genome Project.</title>
        <authorList>
            <person name="Zhang R.-G."/>
        </authorList>
    </citation>
    <scope>NUCLEOTIDE SEQUENCE [LARGE SCALE GENOMIC DNA]</scope>
    <source>
        <tissue evidence="14">Rhizome</tissue>
    </source>
</reference>
<dbReference type="InterPro" id="IPR000823">
    <property type="entry name" value="Peroxidase_pln"/>
</dbReference>
<dbReference type="GO" id="GO:0006979">
    <property type="term" value="P:response to oxidative stress"/>
    <property type="evidence" value="ECO:0007669"/>
    <property type="project" value="InterPro"/>
</dbReference>
<keyword evidence="5 11" id="KW-0479">Metal-binding</keyword>
<keyword evidence="4" id="KW-0349">Heme</keyword>
<keyword evidence="3" id="KW-0575">Peroxidase</keyword>
<proteinExistence type="inferred from homology"/>
<dbReference type="GO" id="GO:0140825">
    <property type="term" value="F:lactoperoxidase activity"/>
    <property type="evidence" value="ECO:0007669"/>
    <property type="project" value="UniProtKB-EC"/>
</dbReference>
<evidence type="ECO:0000256" key="12">
    <source>
        <dbReference type="RuleBase" id="RU004241"/>
    </source>
</evidence>
<feature type="binding site" evidence="11">
    <location>
        <position position="59"/>
    </location>
    <ligand>
        <name>Ca(2+)</name>
        <dbReference type="ChEBI" id="CHEBI:29108"/>
        <label>2</label>
    </ligand>
</feature>
<evidence type="ECO:0000256" key="1">
    <source>
        <dbReference type="ARBA" id="ARBA00000189"/>
    </source>
</evidence>
<keyword evidence="6 11" id="KW-0106">Calcium</keyword>
<dbReference type="EMBL" id="JACMSC010000005">
    <property type="protein sequence ID" value="KAG6522383.1"/>
    <property type="molecule type" value="Genomic_DNA"/>
</dbReference>
<accession>A0A8J5HHY1</accession>
<feature type="binding site" evidence="11">
    <location>
        <position position="64"/>
    </location>
    <ligand>
        <name>Ca(2+)</name>
        <dbReference type="ChEBI" id="CHEBI:29108"/>
        <label>2</label>
    </ligand>
</feature>
<dbReference type="InterPro" id="IPR002016">
    <property type="entry name" value="Haem_peroxidase"/>
</dbReference>
<dbReference type="GO" id="GO:0046872">
    <property type="term" value="F:metal ion binding"/>
    <property type="evidence" value="ECO:0007669"/>
    <property type="project" value="UniProtKB-KW"/>
</dbReference>
<evidence type="ECO:0000256" key="4">
    <source>
        <dbReference type="ARBA" id="ARBA00022617"/>
    </source>
</evidence>
<evidence type="ECO:0000256" key="3">
    <source>
        <dbReference type="ARBA" id="ARBA00022559"/>
    </source>
</evidence>
<dbReference type="SUPFAM" id="SSF48113">
    <property type="entry name" value="Heme-dependent peroxidases"/>
    <property type="match status" value="1"/>
</dbReference>
<dbReference type="Pfam" id="PF00141">
    <property type="entry name" value="peroxidase"/>
    <property type="match status" value="1"/>
</dbReference>
<dbReference type="PANTHER" id="PTHR31388:SF270">
    <property type="entry name" value="PEROXIDASE 22-RELATED"/>
    <property type="match status" value="1"/>
</dbReference>
<dbReference type="Proteomes" id="UP000734854">
    <property type="component" value="Unassembled WGS sequence"/>
</dbReference>
<keyword evidence="8" id="KW-0408">Iron</keyword>
<evidence type="ECO:0000256" key="11">
    <source>
        <dbReference type="PIRSR" id="PIRSR600823-3"/>
    </source>
</evidence>
<organism evidence="14 15">
    <name type="scientific">Zingiber officinale</name>
    <name type="common">Ginger</name>
    <name type="synonym">Amomum zingiber</name>
    <dbReference type="NCBI Taxonomy" id="94328"/>
    <lineage>
        <taxon>Eukaryota</taxon>
        <taxon>Viridiplantae</taxon>
        <taxon>Streptophyta</taxon>
        <taxon>Embryophyta</taxon>
        <taxon>Tracheophyta</taxon>
        <taxon>Spermatophyta</taxon>
        <taxon>Magnoliopsida</taxon>
        <taxon>Liliopsida</taxon>
        <taxon>Zingiberales</taxon>
        <taxon>Zingiberaceae</taxon>
        <taxon>Zingiber</taxon>
    </lineage>
</organism>
<feature type="domain" description="Plant heme peroxidase family profile" evidence="13">
    <location>
        <begin position="39"/>
        <end position="140"/>
    </location>
</feature>
<evidence type="ECO:0000256" key="5">
    <source>
        <dbReference type="ARBA" id="ARBA00022723"/>
    </source>
</evidence>
<comment type="cofactor">
    <cofactor evidence="11">
        <name>Ca(2+)</name>
        <dbReference type="ChEBI" id="CHEBI:29108"/>
    </cofactor>
    <text evidence="11">Binds 2 calcium ions per subunit.</text>
</comment>
<dbReference type="PRINTS" id="PR00461">
    <property type="entry name" value="PLPEROXIDASE"/>
</dbReference>
<comment type="caution">
    <text evidence="14">The sequence shown here is derived from an EMBL/GenBank/DDBJ whole genome shotgun (WGS) entry which is preliminary data.</text>
</comment>
<dbReference type="GO" id="GO:0020037">
    <property type="term" value="F:heme binding"/>
    <property type="evidence" value="ECO:0007669"/>
    <property type="project" value="InterPro"/>
</dbReference>
<evidence type="ECO:0000256" key="10">
    <source>
        <dbReference type="ARBA" id="ARBA00023324"/>
    </source>
</evidence>
<evidence type="ECO:0000256" key="7">
    <source>
        <dbReference type="ARBA" id="ARBA00023002"/>
    </source>
</evidence>
<gene>
    <name evidence="14" type="ORF">ZIOFF_019523</name>
</gene>
<evidence type="ECO:0000313" key="14">
    <source>
        <dbReference type="EMBL" id="KAG6522383.1"/>
    </source>
</evidence>
<sequence length="149" mass="16713">MDGATWKKGWKNNQFHRRSKHPLPIRQYHYPPTKVHQCCQELTRLGELNASPLDIASTTSATFDNKYYTNLKNLNGLLTTDQDLLSAAGTSASIAPDVNRFAADQNVFFENFIEGMIKMGNIKVLTGDSGEVRSNCRVVNGAIRLRGRR</sequence>
<evidence type="ECO:0000256" key="2">
    <source>
        <dbReference type="ARBA" id="ARBA00001970"/>
    </source>
</evidence>
<evidence type="ECO:0000313" key="15">
    <source>
        <dbReference type="Proteomes" id="UP000734854"/>
    </source>
</evidence>
<keyword evidence="9" id="KW-0325">Glycoprotein</keyword>
<evidence type="ECO:0000256" key="9">
    <source>
        <dbReference type="ARBA" id="ARBA00023180"/>
    </source>
</evidence>
<evidence type="ECO:0000259" key="13">
    <source>
        <dbReference type="PROSITE" id="PS50873"/>
    </source>
</evidence>
<evidence type="ECO:0000256" key="6">
    <source>
        <dbReference type="ARBA" id="ARBA00022837"/>
    </source>
</evidence>
<keyword evidence="15" id="KW-1185">Reference proteome</keyword>
<dbReference type="GO" id="GO:0042744">
    <property type="term" value="P:hydrogen peroxide catabolic process"/>
    <property type="evidence" value="ECO:0007669"/>
    <property type="project" value="UniProtKB-KW"/>
</dbReference>
<dbReference type="InterPro" id="IPR010255">
    <property type="entry name" value="Haem_peroxidase_sf"/>
</dbReference>
<name>A0A8J5HHY1_ZINOF</name>
<dbReference type="PROSITE" id="PS50873">
    <property type="entry name" value="PEROXIDASE_4"/>
    <property type="match status" value="1"/>
</dbReference>
<comment type="cofactor">
    <cofactor evidence="2">
        <name>heme b</name>
        <dbReference type="ChEBI" id="CHEBI:60344"/>
    </cofactor>
</comment>
<comment type="catalytic activity">
    <reaction evidence="1">
        <text>2 a phenolic donor + H2O2 = 2 a phenolic radical donor + 2 H2O</text>
        <dbReference type="Rhea" id="RHEA:56136"/>
        <dbReference type="ChEBI" id="CHEBI:15377"/>
        <dbReference type="ChEBI" id="CHEBI:16240"/>
        <dbReference type="ChEBI" id="CHEBI:139520"/>
        <dbReference type="ChEBI" id="CHEBI:139521"/>
        <dbReference type="EC" id="1.11.1.7"/>
    </reaction>
</comment>
<feature type="binding site" evidence="11">
    <location>
        <position position="54"/>
    </location>
    <ligand>
        <name>Ca(2+)</name>
        <dbReference type="ChEBI" id="CHEBI:29108"/>
        <label>2</label>
    </ligand>
</feature>
<comment type="similarity">
    <text evidence="12">Belongs to the peroxidase family.</text>
</comment>
<protein>
    <recommendedName>
        <fullName evidence="13">Plant heme peroxidase family profile domain-containing protein</fullName>
    </recommendedName>
</protein>
<dbReference type="PANTHER" id="PTHR31388">
    <property type="entry name" value="PEROXIDASE 72-RELATED"/>
    <property type="match status" value="1"/>
</dbReference>